<reference evidence="1" key="1">
    <citation type="submission" date="2025-08" db="UniProtKB">
        <authorList>
            <consortium name="RefSeq"/>
        </authorList>
    </citation>
    <scope>IDENTIFICATION</scope>
</reference>
<proteinExistence type="predicted"/>
<organism evidence="1">
    <name type="scientific">Nicotiana tabacum</name>
    <name type="common">Common tobacco</name>
    <dbReference type="NCBI Taxonomy" id="4097"/>
    <lineage>
        <taxon>Eukaryota</taxon>
        <taxon>Viridiplantae</taxon>
        <taxon>Streptophyta</taxon>
        <taxon>Embryophyta</taxon>
        <taxon>Tracheophyta</taxon>
        <taxon>Spermatophyta</taxon>
        <taxon>Magnoliopsida</taxon>
        <taxon>eudicotyledons</taxon>
        <taxon>Gunneridae</taxon>
        <taxon>Pentapetalae</taxon>
        <taxon>asterids</taxon>
        <taxon>lamiids</taxon>
        <taxon>Solanales</taxon>
        <taxon>Solanaceae</taxon>
        <taxon>Nicotianoideae</taxon>
        <taxon>Nicotianeae</taxon>
        <taxon>Nicotiana</taxon>
    </lineage>
</organism>
<gene>
    <name evidence="1" type="primary">LOC107774873</name>
</gene>
<dbReference type="KEGG" id="nta:107774873"/>
<evidence type="ECO:0000313" key="1">
    <source>
        <dbReference type="RefSeq" id="XP_016450014.1"/>
    </source>
</evidence>
<name>A0A1S3YD08_TOBAC</name>
<dbReference type="AlphaFoldDB" id="A0A1S3YD08"/>
<dbReference type="RefSeq" id="XP_016450014.1">
    <property type="nucleotide sequence ID" value="XM_016594528.1"/>
</dbReference>
<sequence length="155" mass="17951">MIREKMEKWVLIEESVVKQKSRNQWLQLGDDNSSYFLATMKSRMTQNNIRTLVDDRGNLIERENDIQEQILGYYKQILGEAATALPAINPQVMKDGQCLTRKMQLKLIKPVSELEVRNALNDIDDNKAPGYDGFNAIFFKKAWNTIRTEITEVVI</sequence>
<accession>A0A1S3YD08</accession>
<dbReference type="OrthoDB" id="1215883at2759"/>
<dbReference type="PaxDb" id="4097-A0A1S3YD08"/>
<dbReference type="STRING" id="4097.A0A1S3YD08"/>
<protein>
    <submittedName>
        <fullName evidence="1">Uncharacterized protein</fullName>
    </submittedName>
</protein>